<dbReference type="RefSeq" id="WP_195871562.1">
    <property type="nucleotide sequence ID" value="NZ_JADOET010000008.1"/>
</dbReference>
<organism evidence="2 3">
    <name type="scientific">Winogradskyella marina</name>
    <dbReference type="NCBI Taxonomy" id="2785530"/>
    <lineage>
        <taxon>Bacteria</taxon>
        <taxon>Pseudomonadati</taxon>
        <taxon>Bacteroidota</taxon>
        <taxon>Flavobacteriia</taxon>
        <taxon>Flavobacteriales</taxon>
        <taxon>Flavobacteriaceae</taxon>
        <taxon>Winogradskyella</taxon>
    </lineage>
</organism>
<proteinExistence type="predicted"/>
<feature type="region of interest" description="Disordered" evidence="1">
    <location>
        <begin position="59"/>
        <end position="86"/>
    </location>
</feature>
<accession>A0ABS0EJ45</accession>
<protein>
    <recommendedName>
        <fullName evidence="4">DUF4412 domain-containing protein</fullName>
    </recommendedName>
</protein>
<keyword evidence="3" id="KW-1185">Reference proteome</keyword>
<evidence type="ECO:0000313" key="2">
    <source>
        <dbReference type="EMBL" id="MBF8150288.1"/>
    </source>
</evidence>
<gene>
    <name evidence="2" type="ORF">ITJ86_10300</name>
</gene>
<dbReference type="Proteomes" id="UP000611215">
    <property type="component" value="Unassembled WGS sequence"/>
</dbReference>
<reference evidence="2 3" key="1">
    <citation type="submission" date="2020-11" db="EMBL/GenBank/DDBJ databases">
        <title>Winogradskyella marina sp. nov., isolated from marine sediment.</title>
        <authorList>
            <person name="Bo J."/>
            <person name="Wang S."/>
            <person name="Song X."/>
            <person name="Du Z."/>
        </authorList>
    </citation>
    <scope>NUCLEOTIDE SEQUENCE [LARGE SCALE GENOMIC DNA]</scope>
    <source>
        <strain evidence="2 3">F6397</strain>
    </source>
</reference>
<dbReference type="EMBL" id="JADOET010000008">
    <property type="protein sequence ID" value="MBF8150288.1"/>
    <property type="molecule type" value="Genomic_DNA"/>
</dbReference>
<evidence type="ECO:0000256" key="1">
    <source>
        <dbReference type="SAM" id="MobiDB-lite"/>
    </source>
</evidence>
<sequence length="570" mass="65282">MKRKHIILILVALFIGTPTNAQLLKKLKKKAEQAAERTILKKTDQIVTKKTEKTIDDATTKKRKTKTEKSTDTEKHTEATPANSALNKYTQEKTEFYKDDLEIKLLENGTLNQTQYFDADEVAVRLEQDDMPKPGYIDSEGFMYTYKDGEYTKSSLIALQSQGMMVPTMLLNAYKLPPEPFMAQFQKQTDKGVTANPFNGIVEFAFIYQPEDFRYEDFKETTQTLRGETYTKFEFLNEPGYEGSYVLFDDTNQLVEIYTKVNNSQQNFEIGDMPRENGESALIYNYTPVTVALPQAREVRAQGQGLMEGVMGNIVKGGNQPKGDIDNDDYDTSDSKGQVKSVKKALKNHKVTAEMLPDTYDFDYIYKTTMVQNSKKSDAMDMNFLINTKTANYNGAEYIFNDKNSEGNSIMIFDLDLQAMIMLMNYGTQKMLQIHPIPEVKNHKNEVDFTIKELPSKSILGYKCMGLQIENDKYILKAYHAKNAPITLSNFFGFSGNKASKGLEFPNMDPKFIQQFENSLIMEMQYEDKKRKKNNFVITAKSLEKQPYNIKTKEYQSLNMFSGSKLLNKN</sequence>
<comment type="caution">
    <text evidence="2">The sequence shown here is derived from an EMBL/GenBank/DDBJ whole genome shotgun (WGS) entry which is preliminary data.</text>
</comment>
<feature type="compositionally biased region" description="Basic and acidic residues" evidence="1">
    <location>
        <begin position="67"/>
        <end position="78"/>
    </location>
</feature>
<feature type="region of interest" description="Disordered" evidence="1">
    <location>
        <begin position="317"/>
        <end position="336"/>
    </location>
</feature>
<evidence type="ECO:0008006" key="4">
    <source>
        <dbReference type="Google" id="ProtNLM"/>
    </source>
</evidence>
<evidence type="ECO:0000313" key="3">
    <source>
        <dbReference type="Proteomes" id="UP000611215"/>
    </source>
</evidence>
<name>A0ABS0EJ45_9FLAO</name>